<reference evidence="12" key="1">
    <citation type="submission" date="2025-08" db="UniProtKB">
        <authorList>
            <consortium name="RefSeq"/>
        </authorList>
    </citation>
    <scope>IDENTIFICATION</scope>
</reference>
<keyword evidence="4 9" id="KW-0689">Ribosomal protein</keyword>
<dbReference type="RefSeq" id="XP_015269327.1">
    <property type="nucleotide sequence ID" value="XM_015413841.1"/>
</dbReference>
<dbReference type="PANTHER" id="PTHR11229:SF8">
    <property type="entry name" value="LARGE RIBOSOMAL SUBUNIT PROTEIN UL3M"/>
    <property type="match status" value="1"/>
</dbReference>
<evidence type="ECO:0000256" key="10">
    <source>
        <dbReference type="SAM" id="MobiDB-lite"/>
    </source>
</evidence>
<evidence type="ECO:0000256" key="8">
    <source>
        <dbReference type="ARBA" id="ARBA00035396"/>
    </source>
</evidence>
<dbReference type="Gene3D" id="2.40.30.10">
    <property type="entry name" value="Translation factors"/>
    <property type="match status" value="2"/>
</dbReference>
<keyword evidence="6 9" id="KW-0687">Ribonucleoprotein</keyword>
<dbReference type="InterPro" id="IPR000597">
    <property type="entry name" value="Ribosomal_uL3"/>
</dbReference>
<organism evidence="11 12">
    <name type="scientific">Gekko japonicus</name>
    <name type="common">Schlegel's Japanese gecko</name>
    <dbReference type="NCBI Taxonomy" id="146911"/>
    <lineage>
        <taxon>Eukaryota</taxon>
        <taxon>Metazoa</taxon>
        <taxon>Chordata</taxon>
        <taxon>Craniata</taxon>
        <taxon>Vertebrata</taxon>
        <taxon>Euteleostomi</taxon>
        <taxon>Lepidosauria</taxon>
        <taxon>Squamata</taxon>
        <taxon>Bifurcata</taxon>
        <taxon>Gekkota</taxon>
        <taxon>Gekkonidae</taxon>
        <taxon>Gekkoninae</taxon>
        <taxon>Gekko</taxon>
    </lineage>
</organism>
<evidence type="ECO:0000313" key="11">
    <source>
        <dbReference type="Proteomes" id="UP000694871"/>
    </source>
</evidence>
<gene>
    <name evidence="12" type="primary">MRPL3</name>
</gene>
<evidence type="ECO:0000256" key="9">
    <source>
        <dbReference type="RuleBase" id="RU003905"/>
    </source>
</evidence>
<dbReference type="Proteomes" id="UP000694871">
    <property type="component" value="Unplaced"/>
</dbReference>
<dbReference type="PANTHER" id="PTHR11229">
    <property type="entry name" value="50S RIBOSOMAL PROTEIN L3"/>
    <property type="match status" value="1"/>
</dbReference>
<evidence type="ECO:0000313" key="12">
    <source>
        <dbReference type="RefSeq" id="XP_015269327.1"/>
    </source>
</evidence>
<evidence type="ECO:0000256" key="6">
    <source>
        <dbReference type="ARBA" id="ARBA00023274"/>
    </source>
</evidence>
<evidence type="ECO:0000256" key="1">
    <source>
        <dbReference type="ARBA" id="ARBA00004173"/>
    </source>
</evidence>
<dbReference type="InterPro" id="IPR019926">
    <property type="entry name" value="Ribosomal_uL3_CS"/>
</dbReference>
<evidence type="ECO:0000256" key="7">
    <source>
        <dbReference type="ARBA" id="ARBA00035209"/>
    </source>
</evidence>
<keyword evidence="3" id="KW-0809">Transit peptide</keyword>
<dbReference type="NCBIfam" id="TIGR03625">
    <property type="entry name" value="L3_bact"/>
    <property type="match status" value="1"/>
</dbReference>
<feature type="region of interest" description="Disordered" evidence="10">
    <location>
        <begin position="228"/>
        <end position="261"/>
    </location>
</feature>
<comment type="subcellular location">
    <subcellularLocation>
        <location evidence="1">Mitochondrion</location>
    </subcellularLocation>
</comment>
<evidence type="ECO:0000256" key="4">
    <source>
        <dbReference type="ARBA" id="ARBA00022980"/>
    </source>
</evidence>
<evidence type="ECO:0000256" key="3">
    <source>
        <dbReference type="ARBA" id="ARBA00022946"/>
    </source>
</evidence>
<dbReference type="PROSITE" id="PS00474">
    <property type="entry name" value="RIBOSOMAL_L3"/>
    <property type="match status" value="1"/>
</dbReference>
<dbReference type="Pfam" id="PF00297">
    <property type="entry name" value="Ribosomal_L3"/>
    <property type="match status" value="1"/>
</dbReference>
<name>A0ABM1K6J0_GEKJA</name>
<comment type="similarity">
    <text evidence="2 9">Belongs to the universal ribosomal protein uL3 family.</text>
</comment>
<protein>
    <recommendedName>
        <fullName evidence="7">Large ribosomal subunit protein uL3m</fullName>
    </recommendedName>
    <alternativeName>
        <fullName evidence="8">39S ribosomal protein L3, mitochondrial</fullName>
    </alternativeName>
</protein>
<sequence>MPGVGLLCRLGSRLLSRGRHGSVLAATETGIGNRGLWCVIARNTSNNATWWDEHLSKENAEFLKKITTEEFNAQIASKMCPLKDEPWPLHEWKPGSKRVGVVAVKLGMIPLWTKNGERLPVTLLQVKDCHVLKYVPKEDSDGRYPCLVVGGKNGSPFHKGQSRLEMYRELGLPPKQKITSFNVSENAIIKPGTPLYAAHFRPGQYVDVTAKTIGKGFQGVMKRWGFKGQPASHGQTKTHRRPGAISNSGLGRVPKGKKMPGQMGNYYRTARALKIWRVNVKHNILYVHGTVPGHTNCLAKVTDSNLRPYRDHSKNLPFPTYFADGDEELSDELYDEEVFQFTEPSIVFT</sequence>
<dbReference type="GeneID" id="107112645"/>
<dbReference type="InterPro" id="IPR009000">
    <property type="entry name" value="Transl_B-barrel_sf"/>
</dbReference>
<dbReference type="SUPFAM" id="SSF50447">
    <property type="entry name" value="Translation proteins"/>
    <property type="match status" value="1"/>
</dbReference>
<evidence type="ECO:0000256" key="2">
    <source>
        <dbReference type="ARBA" id="ARBA00006540"/>
    </source>
</evidence>
<keyword evidence="11" id="KW-1185">Reference proteome</keyword>
<dbReference type="GO" id="GO:0005840">
    <property type="term" value="C:ribosome"/>
    <property type="evidence" value="ECO:0007669"/>
    <property type="project" value="UniProtKB-KW"/>
</dbReference>
<dbReference type="InterPro" id="IPR019927">
    <property type="entry name" value="Ribosomal_uL3_bac/org-type"/>
</dbReference>
<keyword evidence="5" id="KW-0496">Mitochondrion</keyword>
<accession>A0ABM1K6J0</accession>
<evidence type="ECO:0000256" key="5">
    <source>
        <dbReference type="ARBA" id="ARBA00023128"/>
    </source>
</evidence>
<proteinExistence type="inferred from homology"/>